<comment type="similarity">
    <text evidence="3">Belongs to the major facilitator superfamily. FHS transporter (TC 2.A.1.7) family.</text>
</comment>
<evidence type="ECO:0000256" key="5">
    <source>
        <dbReference type="ARBA" id="ARBA00022475"/>
    </source>
</evidence>
<dbReference type="PANTHER" id="PTHR43702">
    <property type="entry name" value="L-FUCOSE-PROTON SYMPORTER"/>
    <property type="match status" value="1"/>
</dbReference>
<dbReference type="GO" id="GO:0015535">
    <property type="term" value="F:fucose:proton symporter activity"/>
    <property type="evidence" value="ECO:0007669"/>
    <property type="project" value="InterPro"/>
</dbReference>
<keyword evidence="10 11" id="KW-0472">Membrane</keyword>
<accession>A0A6C2U1W8</accession>
<dbReference type="Gene3D" id="1.20.1250.20">
    <property type="entry name" value="MFS general substrate transporter like domains"/>
    <property type="match status" value="2"/>
</dbReference>
<evidence type="ECO:0000256" key="3">
    <source>
        <dbReference type="ARBA" id="ARBA00009120"/>
    </source>
</evidence>
<feature type="domain" description="Major facilitator superfamily (MFS) profile" evidence="12">
    <location>
        <begin position="11"/>
        <end position="433"/>
    </location>
</feature>
<feature type="transmembrane region" description="Helical" evidence="11">
    <location>
        <begin position="101"/>
        <end position="127"/>
    </location>
</feature>
<evidence type="ECO:0000256" key="1">
    <source>
        <dbReference type="ARBA" id="ARBA00003321"/>
    </source>
</evidence>
<keyword evidence="7" id="KW-0762">Sugar transport</keyword>
<dbReference type="PANTHER" id="PTHR43702:SF3">
    <property type="entry name" value="PROTEIN TSGA"/>
    <property type="match status" value="1"/>
</dbReference>
<evidence type="ECO:0000313" key="14">
    <source>
        <dbReference type="Proteomes" id="UP000366872"/>
    </source>
</evidence>
<dbReference type="EMBL" id="CAAHFG010000001">
    <property type="protein sequence ID" value="VGO13968.1"/>
    <property type="molecule type" value="Genomic_DNA"/>
</dbReference>
<dbReference type="GO" id="GO:1904659">
    <property type="term" value="P:D-glucose transmembrane transport"/>
    <property type="evidence" value="ECO:0007669"/>
    <property type="project" value="InterPro"/>
</dbReference>
<keyword evidence="6" id="KW-0997">Cell inner membrane</keyword>
<reference evidence="13 14" key="1">
    <citation type="submission" date="2019-04" db="EMBL/GenBank/DDBJ databases">
        <authorList>
            <person name="Van Vliet M D."/>
        </authorList>
    </citation>
    <scope>NUCLEOTIDE SEQUENCE [LARGE SCALE GENOMIC DNA]</scope>
    <source>
        <strain evidence="13 14">F1</strain>
    </source>
</reference>
<comment type="function">
    <text evidence="1">Intake of glucose and galactose.</text>
</comment>
<dbReference type="InterPro" id="IPR050375">
    <property type="entry name" value="MFS_TsgA-like"/>
</dbReference>
<feature type="transmembrane region" description="Helical" evidence="11">
    <location>
        <begin position="12"/>
        <end position="33"/>
    </location>
</feature>
<keyword evidence="4" id="KW-0813">Transport</keyword>
<proteinExistence type="inferred from homology"/>
<dbReference type="CDD" id="cd17394">
    <property type="entry name" value="MFS_FucP_like"/>
    <property type="match status" value="1"/>
</dbReference>
<feature type="transmembrane region" description="Helical" evidence="11">
    <location>
        <begin position="139"/>
        <end position="162"/>
    </location>
</feature>
<comment type="subcellular location">
    <subcellularLocation>
        <location evidence="2">Cell inner membrane</location>
        <topology evidence="2">Multi-pass membrane protein</topology>
    </subcellularLocation>
</comment>
<evidence type="ECO:0000256" key="11">
    <source>
        <dbReference type="SAM" id="Phobius"/>
    </source>
</evidence>
<evidence type="ECO:0000256" key="9">
    <source>
        <dbReference type="ARBA" id="ARBA00022989"/>
    </source>
</evidence>
<evidence type="ECO:0000256" key="8">
    <source>
        <dbReference type="ARBA" id="ARBA00022692"/>
    </source>
</evidence>
<dbReference type="RefSeq" id="WP_136079498.1">
    <property type="nucleotide sequence ID" value="NZ_CAAHFG010000001.1"/>
</dbReference>
<evidence type="ECO:0000256" key="7">
    <source>
        <dbReference type="ARBA" id="ARBA00022597"/>
    </source>
</evidence>
<dbReference type="SUPFAM" id="SSF103473">
    <property type="entry name" value="MFS general substrate transporter"/>
    <property type="match status" value="1"/>
</dbReference>
<dbReference type="InterPro" id="IPR020846">
    <property type="entry name" value="MFS_dom"/>
</dbReference>
<dbReference type="Pfam" id="PF07690">
    <property type="entry name" value="MFS_1"/>
    <property type="match status" value="1"/>
</dbReference>
<keyword evidence="14" id="KW-1185">Reference proteome</keyword>
<evidence type="ECO:0000256" key="2">
    <source>
        <dbReference type="ARBA" id="ARBA00004429"/>
    </source>
</evidence>
<evidence type="ECO:0000256" key="10">
    <source>
        <dbReference type="ARBA" id="ARBA00023136"/>
    </source>
</evidence>
<evidence type="ECO:0000313" key="13">
    <source>
        <dbReference type="EMBL" id="VGO13968.1"/>
    </source>
</evidence>
<dbReference type="GO" id="GO:0005886">
    <property type="term" value="C:plasma membrane"/>
    <property type="evidence" value="ECO:0007669"/>
    <property type="project" value="UniProtKB-SubCell"/>
</dbReference>
<organism evidence="13 14">
    <name type="scientific">Pontiella desulfatans</name>
    <dbReference type="NCBI Taxonomy" id="2750659"/>
    <lineage>
        <taxon>Bacteria</taxon>
        <taxon>Pseudomonadati</taxon>
        <taxon>Kiritimatiellota</taxon>
        <taxon>Kiritimatiellia</taxon>
        <taxon>Kiritimatiellales</taxon>
        <taxon>Pontiellaceae</taxon>
        <taxon>Pontiella</taxon>
    </lineage>
</organism>
<evidence type="ECO:0000259" key="12">
    <source>
        <dbReference type="PROSITE" id="PS50850"/>
    </source>
</evidence>
<keyword evidence="5" id="KW-1003">Cell membrane</keyword>
<protein>
    <submittedName>
        <fullName evidence="13">L-fucose-proton symporter</fullName>
    </submittedName>
</protein>
<gene>
    <name evidence="13" type="primary">fucP_3</name>
    <name evidence="13" type="ORF">PDESU_02525</name>
</gene>
<sequence>MTEAQRKYLVPFAIVTSLFFIWGFITVLVDALIPRLRDVFTLSYFEAGLVQVAFFGAYFLVSLPGGTIVSKIGYKKGIILGLSVMALGCFLFLPASSIRVFPLFLLALFVLAGGMTLLQVAANPYVVALGPEKTASSRLTLAQALNSLGTAIAPLVAASFILGSEVLSPEAQQALSAGELDAYRIAEASAVRVPFVALAMALAVVAFIFRFFHLPAVKELEKHADEGYGFALRHRGLMLGALGIFVYVGAEVTIGSYIVNYLLRLEIPELIQSNALVAGWVENLGGMKIEEMNPSRIAGTFVTFYWTGAMVGRFIGSLLSRLIAASRLLAIYAVIAVALCLAAGFGSGFVAVWSLLAVGLFNSIMFPTIFSLAINSLPHSRSQGSGVLCAAIVGGAVIPPLFGLAVDVSSFTIAFFLPVLCYLYIAFYGWIQKVEKS</sequence>
<dbReference type="InterPro" id="IPR036259">
    <property type="entry name" value="MFS_trans_sf"/>
</dbReference>
<feature type="transmembrane region" description="Helical" evidence="11">
    <location>
        <begin position="351"/>
        <end position="374"/>
    </location>
</feature>
<feature type="transmembrane region" description="Helical" evidence="11">
    <location>
        <begin position="411"/>
        <end position="431"/>
    </location>
</feature>
<feature type="transmembrane region" description="Helical" evidence="11">
    <location>
        <begin position="77"/>
        <end position="95"/>
    </location>
</feature>
<dbReference type="GO" id="GO:0005354">
    <property type="term" value="F:galactose transmembrane transporter activity"/>
    <property type="evidence" value="ECO:0007669"/>
    <property type="project" value="InterPro"/>
</dbReference>
<dbReference type="InterPro" id="IPR005964">
    <property type="entry name" value="Glc/Gal_transptr_bac"/>
</dbReference>
<keyword evidence="9 11" id="KW-1133">Transmembrane helix</keyword>
<dbReference type="AlphaFoldDB" id="A0A6C2U1W8"/>
<feature type="transmembrane region" description="Helical" evidence="11">
    <location>
        <begin position="386"/>
        <end position="405"/>
    </location>
</feature>
<evidence type="ECO:0000256" key="4">
    <source>
        <dbReference type="ARBA" id="ARBA00022448"/>
    </source>
</evidence>
<dbReference type="NCBIfam" id="TIGR01272">
    <property type="entry name" value="gluP"/>
    <property type="match status" value="1"/>
</dbReference>
<dbReference type="GO" id="GO:0055056">
    <property type="term" value="F:D-glucose transmembrane transporter activity"/>
    <property type="evidence" value="ECO:0007669"/>
    <property type="project" value="InterPro"/>
</dbReference>
<feature type="transmembrane region" description="Helical" evidence="11">
    <location>
        <begin position="45"/>
        <end position="65"/>
    </location>
</feature>
<feature type="transmembrane region" description="Helical" evidence="11">
    <location>
        <begin position="193"/>
        <end position="212"/>
    </location>
</feature>
<dbReference type="NCBIfam" id="TIGR00885">
    <property type="entry name" value="fucP"/>
    <property type="match status" value="1"/>
</dbReference>
<feature type="transmembrane region" description="Helical" evidence="11">
    <location>
        <begin position="297"/>
        <end position="316"/>
    </location>
</feature>
<name>A0A6C2U1W8_PONDE</name>
<dbReference type="InterPro" id="IPR011701">
    <property type="entry name" value="MFS"/>
</dbReference>
<dbReference type="PROSITE" id="PS50850">
    <property type="entry name" value="MFS"/>
    <property type="match status" value="1"/>
</dbReference>
<dbReference type="InterPro" id="IPR005275">
    <property type="entry name" value="Lfuc_symporter_FucP"/>
</dbReference>
<dbReference type="Proteomes" id="UP000366872">
    <property type="component" value="Unassembled WGS sequence"/>
</dbReference>
<keyword evidence="8 11" id="KW-0812">Transmembrane</keyword>
<feature type="transmembrane region" description="Helical" evidence="11">
    <location>
        <begin position="237"/>
        <end position="259"/>
    </location>
</feature>
<evidence type="ECO:0000256" key="6">
    <source>
        <dbReference type="ARBA" id="ARBA00022519"/>
    </source>
</evidence>
<feature type="transmembrane region" description="Helical" evidence="11">
    <location>
        <begin position="328"/>
        <end position="345"/>
    </location>
</feature>